<gene>
    <name evidence="1" type="ORF">Sm_phiM9_051</name>
</gene>
<dbReference type="InterPro" id="IPR024364">
    <property type="entry name" value="Baseplate_phage_T4-like"/>
</dbReference>
<dbReference type="OrthoDB" id="31375at10239"/>
<accession>A0A0F6THG2</accession>
<name>A0A0F6THG2_9CAUD</name>
<organism evidence="1 2">
    <name type="scientific">Sinorhizobium phage phiM9</name>
    <dbReference type="NCBI Taxonomy" id="1636182"/>
    <lineage>
        <taxon>Viruses</taxon>
        <taxon>Duplodnaviria</taxon>
        <taxon>Heunggongvirae</taxon>
        <taxon>Uroviricota</taxon>
        <taxon>Caudoviricetes</taxon>
        <taxon>Pootjesviridae</taxon>
        <taxon>Emnonavirus</taxon>
        <taxon>Emnonavirus phiM9</taxon>
    </lineage>
</organism>
<reference evidence="2" key="2">
    <citation type="submission" date="2015-03" db="EMBL/GenBank/DDBJ databases">
        <title>The genome and structure of Sinorhizobium meliloti phage phiM9.</title>
        <authorList>
            <person name="Johnson M.C."/>
            <person name="Tatum K.B."/>
            <person name="Lynn J.S."/>
            <person name="Brewer T.E."/>
            <person name="Washburn B.K."/>
            <person name="Stroupe M.E."/>
            <person name="Jones K.M."/>
        </authorList>
    </citation>
    <scope>NUCLEOTIDE SEQUENCE [LARGE SCALE GENOMIC DNA]</scope>
</reference>
<dbReference type="Proteomes" id="UP000033804">
    <property type="component" value="Segment"/>
</dbReference>
<dbReference type="KEGG" id="vg:26517733"/>
<proteinExistence type="predicted"/>
<evidence type="ECO:0000313" key="1">
    <source>
        <dbReference type="EMBL" id="AKE44681.1"/>
    </source>
</evidence>
<evidence type="ECO:0000313" key="2">
    <source>
        <dbReference type="Proteomes" id="UP000033804"/>
    </source>
</evidence>
<keyword evidence="2" id="KW-1185">Reference proteome</keyword>
<dbReference type="Pfam" id="PF12322">
    <property type="entry name" value="T4_baseplate"/>
    <property type="match status" value="1"/>
</dbReference>
<sequence>MALPTVKSSTKISKIGDRKIKIRAYSGKEEKALLMAKLQKDPKALVQTCIDVLSSCAEFDASTLSTGEFEKLFLDIRCISVSDVLEPNLVCTACQQATPAKIPVAQLKEPEKYVEEKDFEVGEDASGNKIFVRLRTPSIGDITRLGSEDESDMKIIHASVKSIYTSGGEVFEDFEYEEFRDWFEKLTGVYLQAVLFAREAPTITYTKKFKCVHCKADNEYELKGLESFLL</sequence>
<dbReference type="RefSeq" id="YP_009189435.1">
    <property type="nucleotide sequence ID" value="NC_028676.1"/>
</dbReference>
<protein>
    <submittedName>
        <fullName evidence="1">Putative baseplate hub subunit</fullName>
    </submittedName>
</protein>
<reference evidence="1 2" key="1">
    <citation type="journal article" date="2015" name="J. Virol.">
        <title>Sinorhizobium meliloti Phage ?M9 Defines a New Group of T4 Superfamily Phages with Unusual Genomic Features but a Common T=16 Capsid.</title>
        <authorList>
            <person name="Johnson M.C."/>
            <person name="Tatum K.B."/>
            <person name="Lynn J.S."/>
            <person name="Brewer T.E."/>
            <person name="Lu S."/>
            <person name="Washburn B.K."/>
            <person name="Stroupe M.E."/>
            <person name="Jones K.M."/>
        </authorList>
    </citation>
    <scope>NUCLEOTIDE SEQUENCE [LARGE SCALE GENOMIC DNA]</scope>
</reference>
<dbReference type="GeneID" id="26517733"/>
<dbReference type="EMBL" id="KP881232">
    <property type="protein sequence ID" value="AKE44681.1"/>
    <property type="molecule type" value="Genomic_DNA"/>
</dbReference>